<proteinExistence type="predicted"/>
<accession>A0A1I8JHT5</accession>
<reference evidence="3" key="1">
    <citation type="submission" date="2016-11" db="UniProtKB">
        <authorList>
            <consortium name="WormBaseParasite"/>
        </authorList>
    </citation>
    <scope>IDENTIFICATION</scope>
</reference>
<dbReference type="PANTHER" id="PTHR12654:SF0">
    <property type="entry name" value="NON-LYSOSOMAL GLUCOSYLCERAMIDASE"/>
    <property type="match status" value="1"/>
</dbReference>
<evidence type="ECO:0000259" key="1">
    <source>
        <dbReference type="Pfam" id="PF12215"/>
    </source>
</evidence>
<organism evidence="2 3">
    <name type="scientific">Macrostomum lignano</name>
    <dbReference type="NCBI Taxonomy" id="282301"/>
    <lineage>
        <taxon>Eukaryota</taxon>
        <taxon>Metazoa</taxon>
        <taxon>Spiralia</taxon>
        <taxon>Lophotrochozoa</taxon>
        <taxon>Platyhelminthes</taxon>
        <taxon>Rhabditophora</taxon>
        <taxon>Macrostomorpha</taxon>
        <taxon>Macrostomida</taxon>
        <taxon>Macrostomidae</taxon>
        <taxon>Macrostomum</taxon>
    </lineage>
</organism>
<dbReference type="WBParaSite" id="maker-uti_cns_0048149-snap-gene-0.4-mRNA-1">
    <property type="protein sequence ID" value="maker-uti_cns_0048149-snap-gene-0.4-mRNA-1"/>
    <property type="gene ID" value="maker-uti_cns_0048149-snap-gene-0.4"/>
</dbReference>
<name>A0A1I8JHT5_9PLAT</name>
<sequence>GKDSPNGIINNSLLVLENRQLPRPSLPLRVIHCSSPGRLPNRLLAMRSRCHLGQCRDCGSWICTSISIVGTGAAAVFFRPLPPVPEPWLRMLACELRRLPGVLPPPPLPLKFNPTPLLLEARRDPALLPLPPLPFRRPCTALFGRYGAPMPTPFLPNAPAPPLGAIRCDVVWAQRRPLRLVVRFRRIRWLIRCLKSYYHQLCFEAAARALFDELKCHGDWRPPAHGWLATFSREFEPCVPFHRPRWHQLLDLLGPSLRYLFRFYLRKRFIEKKRPFIDGLVHVPHEPVYGVPLGGLGCGSIGRGFRGEFRRFQLVPGLYEYAQPEADCFIVNLRRRGGTVFQRALDSCLPVALFEWRVENPTDEELEVSLTFCFKNGNGTSADAAGGASVEPFASTGDDDGQPDAVGGLIHQQINGMACTYGVAAMSGDNSSVTIWPRFDPSTNPSLANRLWSSLINTGRLVKWPPTAASSESEAKLFAGTATKSGEEVATAVCVSSRVPARYSVDSAKFCLAWHLPNVRFRSGEQLYTRRHTRWFNGSQSEATIALIRYSFNRLPNWLESISNWHNSVLNDSRLPDWFKSAVFNESYYLSDSGSIWLDGGDTNDWHSQDGRWRCPMLSVMTQNKEMTHISPNGQMYSCRHATWAAQLGRAAAGLRWAAAQLIRAVTHRRGELFLKRLLPLSDVIAFAFAAYQLFYELQLFGHLG</sequence>
<evidence type="ECO:0000313" key="3">
    <source>
        <dbReference type="WBParaSite" id="maker-uti_cns_0048149-snap-gene-0.4-mRNA-1"/>
    </source>
</evidence>
<keyword evidence="2" id="KW-1185">Reference proteome</keyword>
<dbReference type="InterPro" id="IPR052566">
    <property type="entry name" value="Non-lysos_glucosylceramidase"/>
</dbReference>
<protein>
    <submittedName>
        <fullName evidence="3">Glyco_hydr_116N domain-containing protein</fullName>
    </submittedName>
</protein>
<dbReference type="GO" id="GO:0008422">
    <property type="term" value="F:beta-glucosidase activity"/>
    <property type="evidence" value="ECO:0007669"/>
    <property type="project" value="TreeGrafter"/>
</dbReference>
<feature type="domain" description="Glycosyl-hydrolase family 116 N-terminal" evidence="1">
    <location>
        <begin position="346"/>
        <end position="558"/>
    </location>
</feature>
<dbReference type="PANTHER" id="PTHR12654">
    <property type="entry name" value="BILE ACID BETA-GLUCOSIDASE-RELATED"/>
    <property type="match status" value="1"/>
</dbReference>
<dbReference type="AlphaFoldDB" id="A0A1I8JHT5"/>
<evidence type="ECO:0000313" key="2">
    <source>
        <dbReference type="Proteomes" id="UP000095280"/>
    </source>
</evidence>
<dbReference type="Proteomes" id="UP000095280">
    <property type="component" value="Unplaced"/>
</dbReference>
<dbReference type="Pfam" id="PF12215">
    <property type="entry name" value="Glyco_hydr_116N"/>
    <property type="match status" value="1"/>
</dbReference>
<dbReference type="InterPro" id="IPR024462">
    <property type="entry name" value="GH116_N"/>
</dbReference>